<dbReference type="AlphaFoldDB" id="A0A6M5YPY3"/>
<dbReference type="Pfam" id="PF02518">
    <property type="entry name" value="HATPase_c"/>
    <property type="match status" value="1"/>
</dbReference>
<dbReference type="PRINTS" id="PR00344">
    <property type="entry name" value="BCTRLSENSOR"/>
</dbReference>
<evidence type="ECO:0000313" key="7">
    <source>
        <dbReference type="Proteomes" id="UP000503447"/>
    </source>
</evidence>
<dbReference type="InterPro" id="IPR005467">
    <property type="entry name" value="His_kinase_dom"/>
</dbReference>
<dbReference type="SUPFAM" id="SSF55874">
    <property type="entry name" value="ATPase domain of HSP90 chaperone/DNA topoisomerase II/histidine kinase"/>
    <property type="match status" value="1"/>
</dbReference>
<evidence type="ECO:0000313" key="6">
    <source>
        <dbReference type="EMBL" id="QJW95363.1"/>
    </source>
</evidence>
<feature type="transmembrane region" description="Helical" evidence="4">
    <location>
        <begin position="255"/>
        <end position="278"/>
    </location>
</feature>
<keyword evidence="4" id="KW-0812">Transmembrane</keyword>
<evidence type="ECO:0000256" key="1">
    <source>
        <dbReference type="ARBA" id="ARBA00000085"/>
    </source>
</evidence>
<evidence type="ECO:0000256" key="2">
    <source>
        <dbReference type="ARBA" id="ARBA00012438"/>
    </source>
</evidence>
<dbReference type="GO" id="GO:0004673">
    <property type="term" value="F:protein histidine kinase activity"/>
    <property type="evidence" value="ECO:0007669"/>
    <property type="project" value="UniProtKB-EC"/>
</dbReference>
<dbReference type="PANTHER" id="PTHR43065">
    <property type="entry name" value="SENSOR HISTIDINE KINASE"/>
    <property type="match status" value="1"/>
</dbReference>
<keyword evidence="3" id="KW-0175">Coiled coil</keyword>
<dbReference type="Proteomes" id="UP000503447">
    <property type="component" value="Chromosome"/>
</dbReference>
<dbReference type="KEGG" id="ftj:FTUN_2911"/>
<dbReference type="InterPro" id="IPR036890">
    <property type="entry name" value="HATPase_C_sf"/>
</dbReference>
<feature type="transmembrane region" description="Helical" evidence="4">
    <location>
        <begin position="75"/>
        <end position="93"/>
    </location>
</feature>
<reference evidence="7" key="1">
    <citation type="submission" date="2020-05" db="EMBL/GenBank/DDBJ databases">
        <title>Frigoriglobus tundricola gen. nov., sp. nov., a psychrotolerant cellulolytic planctomycete of the family Gemmataceae with two divergent copies of 16S rRNA gene.</title>
        <authorList>
            <person name="Kulichevskaya I.S."/>
            <person name="Ivanova A.A."/>
            <person name="Naumoff D.G."/>
            <person name="Beletsky A.V."/>
            <person name="Rijpstra W.I.C."/>
            <person name="Sinninghe Damste J.S."/>
            <person name="Mardanov A.V."/>
            <person name="Ravin N.V."/>
            <person name="Dedysh S.N."/>
        </authorList>
    </citation>
    <scope>NUCLEOTIDE SEQUENCE [LARGE SCALE GENOMIC DNA]</scope>
    <source>
        <strain evidence="7">PL17</strain>
    </source>
</reference>
<dbReference type="EC" id="2.7.13.3" evidence="2"/>
<dbReference type="EMBL" id="CP053452">
    <property type="protein sequence ID" value="QJW95363.1"/>
    <property type="molecule type" value="Genomic_DNA"/>
</dbReference>
<dbReference type="Gene3D" id="3.30.565.10">
    <property type="entry name" value="Histidine kinase-like ATPase, C-terminal domain"/>
    <property type="match status" value="1"/>
</dbReference>
<accession>A0A6M5YPY3</accession>
<feature type="coiled-coil region" evidence="3">
    <location>
        <begin position="323"/>
        <end position="364"/>
    </location>
</feature>
<name>A0A6M5YPY3_9BACT</name>
<keyword evidence="4" id="KW-0472">Membrane</keyword>
<evidence type="ECO:0000256" key="4">
    <source>
        <dbReference type="SAM" id="Phobius"/>
    </source>
</evidence>
<proteinExistence type="predicted"/>
<protein>
    <recommendedName>
        <fullName evidence="2">histidine kinase</fullName>
        <ecNumber evidence="2">2.7.13.3</ecNumber>
    </recommendedName>
</protein>
<feature type="domain" description="Histidine kinase" evidence="5">
    <location>
        <begin position="375"/>
        <end position="622"/>
    </location>
</feature>
<comment type="catalytic activity">
    <reaction evidence="1">
        <text>ATP + protein L-histidine = ADP + protein N-phospho-L-histidine.</text>
        <dbReference type="EC" id="2.7.13.3"/>
    </reaction>
</comment>
<evidence type="ECO:0000259" key="5">
    <source>
        <dbReference type="PROSITE" id="PS50109"/>
    </source>
</evidence>
<keyword evidence="4" id="KW-1133">Transmembrane helix</keyword>
<evidence type="ECO:0000256" key="3">
    <source>
        <dbReference type="SAM" id="Coils"/>
    </source>
</evidence>
<sequence>MVLRPTPRVEGVLTYPDAVLDAYTRGAGAWTHQHARPIVQTVRPSERRGRRMSSTLTPVLPAAPPPQVWRYAGRLAPLAVLWAVLVGLLAWLLHTRANWGEESDRADVREWLDNTRVFRKTLTELVRDYIDLLHAENRGLDHADRVKNKRAEIEETLRALVEPTRLYSGQLPLFPNVYALEIELAGVADPDDRSAPVFGWASPKPRPGGSAQAQLRTLEYEPALHRPGAAATVRCVYQLHSFNRMQKQQDEYRRWQSVGAVVLVPTTLFAVVLVVRFLRRERASELEAWRAAAESEHRERELLTAQVERELIERTLLESRVKHQEAERGKEELGRKLLEQELEAAKLEARAAEAEHSALEMKSQLYASIGIMAGSYAHNIKNLLVRPNDLIARCMEAAGPGGEQHGMLEEVKATLGTVTERLQQILRTVRRDPANAEVTQVDANALFRDTQRTWAEMAHDKWKLALTADAPPGPALVIGDLSHLQQAVENLVFNARDATFEMRNHLRDEAKRETDPAARRQKLLSAAAWRGEVHLAARRDGAHVVLEVRDNGIGMTDEVRRNCLKTHFSTKRDNALYEGYSAGMGLGLSFVAMVLEHHKAALEIDSAPLRGTTFRIRFPLASE</sequence>
<organism evidence="6 7">
    <name type="scientific">Frigoriglobus tundricola</name>
    <dbReference type="NCBI Taxonomy" id="2774151"/>
    <lineage>
        <taxon>Bacteria</taxon>
        <taxon>Pseudomonadati</taxon>
        <taxon>Planctomycetota</taxon>
        <taxon>Planctomycetia</taxon>
        <taxon>Gemmatales</taxon>
        <taxon>Gemmataceae</taxon>
        <taxon>Frigoriglobus</taxon>
    </lineage>
</organism>
<dbReference type="InterPro" id="IPR003594">
    <property type="entry name" value="HATPase_dom"/>
</dbReference>
<keyword evidence="7" id="KW-1185">Reference proteome</keyword>
<dbReference type="PANTHER" id="PTHR43065:SF42">
    <property type="entry name" value="TWO-COMPONENT SENSOR PPRA"/>
    <property type="match status" value="1"/>
</dbReference>
<gene>
    <name evidence="6" type="ORF">FTUN_2911</name>
</gene>
<dbReference type="PROSITE" id="PS50109">
    <property type="entry name" value="HIS_KIN"/>
    <property type="match status" value="1"/>
</dbReference>
<dbReference type="SMART" id="SM00387">
    <property type="entry name" value="HATPase_c"/>
    <property type="match status" value="1"/>
</dbReference>
<dbReference type="InterPro" id="IPR004358">
    <property type="entry name" value="Sig_transdc_His_kin-like_C"/>
</dbReference>